<proteinExistence type="predicted"/>
<name>A0A1Q9LMX4_9PSEU</name>
<dbReference type="Proteomes" id="UP000186040">
    <property type="component" value="Unassembled WGS sequence"/>
</dbReference>
<dbReference type="Pfam" id="PF01593">
    <property type="entry name" value="Amino_oxidase"/>
    <property type="match status" value="1"/>
</dbReference>
<dbReference type="PANTHER" id="PTHR10668">
    <property type="entry name" value="PHYTOENE DEHYDROGENASE"/>
    <property type="match status" value="1"/>
</dbReference>
<evidence type="ECO:0000256" key="3">
    <source>
        <dbReference type="ARBA" id="ARBA00040298"/>
    </source>
</evidence>
<dbReference type="InterPro" id="IPR036188">
    <property type="entry name" value="FAD/NAD-bd_sf"/>
</dbReference>
<dbReference type="GO" id="GO:0016491">
    <property type="term" value="F:oxidoreductase activity"/>
    <property type="evidence" value="ECO:0007669"/>
    <property type="project" value="InterPro"/>
</dbReference>
<keyword evidence="6" id="KW-1185">Reference proteome</keyword>
<accession>A0A1Q9LMX4</accession>
<sequence>MSGAESVDAVVVGSGPNGLTAAAVLADAGWDVLVLEAADEPGGAVRTAELTEPGFRHDLFSAFHPLGAASPPLRALELERHGLRWRHAPQVLAHVLPDDRVAVLSRDPERTADSLDGFARGDGHRWQALHRQFREIRDDLLQALLTPFPPVRAGTRLLRSLGVGGALRSARTLTMPARRFVDEMFDGEGAKLLIAGNAQHTDLGPDQSASAVFGWLLCMLGQDIGFPVPEGGAGSLAAALVRRVESAGGQVRCSQRVERVLVEHGAAVGVRTAGGATVRAKVVLADVPAPTLLLDLVGAEHLPPTVVRDLRRFQWDDATLKVDWALRGPIPWRNRDAAGAGTVHLGVDLNGLATATNDLRCGRVPEHPFLLMGQMTTADPTRSPAGTETAWAYTHLPHDQDWTAEELVRVADRVEAVVERHAPGFKDLVVGRFVAGPPHLESVNPSLVGGSINQGTSGIHQQLVFRPTPGLGRADTVVPGLFLAGASAHPGGGVHGAAGANAARAALASRSWYGPAYRAGVRAALRAITS</sequence>
<reference evidence="5 6" key="1">
    <citation type="submission" date="2016-10" db="EMBL/GenBank/DDBJ databases">
        <title>The Draft Genome Sequence of Actinokineospora bangkokensis 44EHWT reveals the biosynthetic pathway of antifungal compounds Thailandins with unusual extender unit butylmalonyl-CoA.</title>
        <authorList>
            <person name="Greule A."/>
            <person name="Intra B."/>
            <person name="Flemming S."/>
            <person name="Rommel M.G."/>
            <person name="Panbangred W."/>
            <person name="Bechthold A."/>
        </authorList>
    </citation>
    <scope>NUCLEOTIDE SEQUENCE [LARGE SCALE GENOMIC DNA]</scope>
    <source>
        <strain evidence="5 6">44EHW</strain>
    </source>
</reference>
<dbReference type="SUPFAM" id="SSF51905">
    <property type="entry name" value="FAD/NAD(P)-binding domain"/>
    <property type="match status" value="1"/>
</dbReference>
<evidence type="ECO:0000256" key="1">
    <source>
        <dbReference type="ARBA" id="ARBA00037217"/>
    </source>
</evidence>
<dbReference type="STRING" id="1193682.BJP25_17685"/>
<organism evidence="5 6">
    <name type="scientific">Actinokineospora bangkokensis</name>
    <dbReference type="NCBI Taxonomy" id="1193682"/>
    <lineage>
        <taxon>Bacteria</taxon>
        <taxon>Bacillati</taxon>
        <taxon>Actinomycetota</taxon>
        <taxon>Actinomycetes</taxon>
        <taxon>Pseudonocardiales</taxon>
        <taxon>Pseudonocardiaceae</taxon>
        <taxon>Actinokineospora</taxon>
    </lineage>
</organism>
<protein>
    <recommendedName>
        <fullName evidence="3">Pyridine nucleotide-disulfide oxidoreductase domain-containing protein 2</fullName>
    </recommendedName>
</protein>
<evidence type="ECO:0000259" key="4">
    <source>
        <dbReference type="Pfam" id="PF01593"/>
    </source>
</evidence>
<dbReference type="AlphaFoldDB" id="A0A1Q9LMX4"/>
<gene>
    <name evidence="5" type="ORF">BJP25_17685</name>
</gene>
<comment type="function">
    <text evidence="1">Probable oxidoreductase that may play a role as regulator of mitochondrial function.</text>
</comment>
<feature type="domain" description="Amine oxidase" evidence="4">
    <location>
        <begin position="18"/>
        <end position="505"/>
    </location>
</feature>
<dbReference type="EMBL" id="MKQR01000011">
    <property type="protein sequence ID" value="OLR93396.1"/>
    <property type="molecule type" value="Genomic_DNA"/>
</dbReference>
<comment type="subunit">
    <text evidence="2">Interacts with COX5B; this interaction may contribute to localize PYROXD2 to the inner face of the inner mitochondrial membrane.</text>
</comment>
<evidence type="ECO:0000256" key="2">
    <source>
        <dbReference type="ARBA" id="ARBA00038825"/>
    </source>
</evidence>
<dbReference type="Gene3D" id="3.50.50.60">
    <property type="entry name" value="FAD/NAD(P)-binding domain"/>
    <property type="match status" value="2"/>
</dbReference>
<comment type="caution">
    <text evidence="5">The sequence shown here is derived from an EMBL/GenBank/DDBJ whole genome shotgun (WGS) entry which is preliminary data.</text>
</comment>
<evidence type="ECO:0000313" key="5">
    <source>
        <dbReference type="EMBL" id="OLR93396.1"/>
    </source>
</evidence>
<dbReference type="PANTHER" id="PTHR10668:SF105">
    <property type="entry name" value="DEHYDROGENASE-RELATED"/>
    <property type="match status" value="1"/>
</dbReference>
<dbReference type="InterPro" id="IPR002937">
    <property type="entry name" value="Amino_oxidase"/>
</dbReference>
<evidence type="ECO:0000313" key="6">
    <source>
        <dbReference type="Proteomes" id="UP000186040"/>
    </source>
</evidence>